<evidence type="ECO:0000313" key="3">
    <source>
        <dbReference type="Proteomes" id="UP000186469"/>
    </source>
</evidence>
<reference evidence="2 3" key="1">
    <citation type="submission" date="2016-12" db="EMBL/GenBank/DDBJ databases">
        <authorList>
            <person name="Song W.-J."/>
            <person name="Kurnit D.M."/>
        </authorList>
    </citation>
    <scope>NUCLEOTIDE SEQUENCE [LARGE SCALE GENOMIC DNA]</scope>
    <source>
        <strain evidence="2 3">DSM 11393</strain>
    </source>
</reference>
<keyword evidence="1" id="KW-1133">Transmembrane helix</keyword>
<evidence type="ECO:0000313" key="2">
    <source>
        <dbReference type="EMBL" id="SHN66076.1"/>
    </source>
</evidence>
<sequence>MLSDFLKGKKPLWLTFLVVVLLHYAYIQLISYADSFNVKLGFVLTGIGVPLLLILLRALWKSSETQRNTLLQFFAQLYLFLTLAYIIVMLMLAIYLGTMYLRLNKWVVPQWI</sequence>
<organism evidence="2 3">
    <name type="scientific">Desulfovibrio litoralis DSM 11393</name>
    <dbReference type="NCBI Taxonomy" id="1121455"/>
    <lineage>
        <taxon>Bacteria</taxon>
        <taxon>Pseudomonadati</taxon>
        <taxon>Thermodesulfobacteriota</taxon>
        <taxon>Desulfovibrionia</taxon>
        <taxon>Desulfovibrionales</taxon>
        <taxon>Desulfovibrionaceae</taxon>
        <taxon>Desulfovibrio</taxon>
    </lineage>
</organism>
<gene>
    <name evidence="2" type="ORF">SAMN02745728_01575</name>
</gene>
<protein>
    <submittedName>
        <fullName evidence="2">Uncharacterized protein</fullName>
    </submittedName>
</protein>
<feature type="transmembrane region" description="Helical" evidence="1">
    <location>
        <begin position="12"/>
        <end position="30"/>
    </location>
</feature>
<proteinExistence type="predicted"/>
<keyword evidence="1" id="KW-0472">Membrane</keyword>
<dbReference type="EMBL" id="FRDI01000007">
    <property type="protein sequence ID" value="SHN66076.1"/>
    <property type="molecule type" value="Genomic_DNA"/>
</dbReference>
<keyword evidence="3" id="KW-1185">Reference proteome</keyword>
<feature type="transmembrane region" description="Helical" evidence="1">
    <location>
        <begin position="77"/>
        <end position="101"/>
    </location>
</feature>
<keyword evidence="1" id="KW-0812">Transmembrane</keyword>
<accession>A0A1M7T5R6</accession>
<name>A0A1M7T5R6_9BACT</name>
<dbReference type="AlphaFoldDB" id="A0A1M7T5R6"/>
<feature type="transmembrane region" description="Helical" evidence="1">
    <location>
        <begin position="36"/>
        <end position="56"/>
    </location>
</feature>
<dbReference type="Proteomes" id="UP000186469">
    <property type="component" value="Unassembled WGS sequence"/>
</dbReference>
<evidence type="ECO:0000256" key="1">
    <source>
        <dbReference type="SAM" id="Phobius"/>
    </source>
</evidence>